<protein>
    <submittedName>
        <fullName evidence="1">Uncharacterized protein</fullName>
    </submittedName>
</protein>
<dbReference type="OrthoDB" id="270934at2759"/>
<dbReference type="Proteomes" id="UP000515908">
    <property type="component" value="Chromosome 10"/>
</dbReference>
<reference evidence="1 2" key="1">
    <citation type="submission" date="2020-08" db="EMBL/GenBank/DDBJ databases">
        <authorList>
            <person name="Newling K."/>
            <person name="Davey J."/>
            <person name="Forrester S."/>
        </authorList>
    </citation>
    <scope>NUCLEOTIDE SEQUENCE [LARGE SCALE GENOMIC DNA]</scope>
    <source>
        <strain evidence="2">Crithidia deanei Carvalho (ATCC PRA-265)</strain>
    </source>
</reference>
<sequence>MQEEILQEAFLRAQIAGRGIPTLYDFPPSVSEEEVNKLYLPSIEATMRVGEATVEKVRNGEVISQAARLPYFIDAVAAQPLYEYATR</sequence>
<gene>
    <name evidence="1" type="ORF">ADEAN_000549100</name>
</gene>
<dbReference type="AlphaFoldDB" id="A0A7G2CF93"/>
<proteinExistence type="predicted"/>
<evidence type="ECO:0000313" key="1">
    <source>
        <dbReference type="EMBL" id="CAD2218005.1"/>
    </source>
</evidence>
<name>A0A7G2CF93_9TRYP</name>
<dbReference type="EMBL" id="LR877154">
    <property type="protein sequence ID" value="CAD2218005.1"/>
    <property type="molecule type" value="Genomic_DNA"/>
</dbReference>
<keyword evidence="2" id="KW-1185">Reference proteome</keyword>
<organism evidence="1 2">
    <name type="scientific">Angomonas deanei</name>
    <dbReference type="NCBI Taxonomy" id="59799"/>
    <lineage>
        <taxon>Eukaryota</taxon>
        <taxon>Discoba</taxon>
        <taxon>Euglenozoa</taxon>
        <taxon>Kinetoplastea</taxon>
        <taxon>Metakinetoplastina</taxon>
        <taxon>Trypanosomatida</taxon>
        <taxon>Trypanosomatidae</taxon>
        <taxon>Strigomonadinae</taxon>
        <taxon>Angomonas</taxon>
    </lineage>
</organism>
<dbReference type="VEuPathDB" id="TriTrypDB:ADEAN_000549100"/>
<accession>A0A7G2CF93</accession>
<evidence type="ECO:0000313" key="2">
    <source>
        <dbReference type="Proteomes" id="UP000515908"/>
    </source>
</evidence>